<name>A0ABQ7XTC1_BRANA</name>
<reference evidence="2 3" key="1">
    <citation type="submission" date="2021-05" db="EMBL/GenBank/DDBJ databases">
        <title>Genome Assembly of Synthetic Allotetraploid Brassica napus Reveals Homoeologous Exchanges between Subgenomes.</title>
        <authorList>
            <person name="Davis J.T."/>
        </authorList>
    </citation>
    <scope>NUCLEOTIDE SEQUENCE [LARGE SCALE GENOMIC DNA]</scope>
    <source>
        <strain evidence="3">cv. Da-Ae</strain>
        <tissue evidence="2">Seedling</tissue>
    </source>
</reference>
<gene>
    <name evidence="2" type="ORF">HID58_087408</name>
</gene>
<organism evidence="2 3">
    <name type="scientific">Brassica napus</name>
    <name type="common">Rape</name>
    <dbReference type="NCBI Taxonomy" id="3708"/>
    <lineage>
        <taxon>Eukaryota</taxon>
        <taxon>Viridiplantae</taxon>
        <taxon>Streptophyta</taxon>
        <taxon>Embryophyta</taxon>
        <taxon>Tracheophyta</taxon>
        <taxon>Spermatophyta</taxon>
        <taxon>Magnoliopsida</taxon>
        <taxon>eudicotyledons</taxon>
        <taxon>Gunneridae</taxon>
        <taxon>Pentapetalae</taxon>
        <taxon>rosids</taxon>
        <taxon>malvids</taxon>
        <taxon>Brassicales</taxon>
        <taxon>Brassicaceae</taxon>
        <taxon>Brassiceae</taxon>
        <taxon>Brassica</taxon>
    </lineage>
</organism>
<dbReference type="EMBL" id="JAGKQM010000019">
    <property type="protein sequence ID" value="KAH0859147.1"/>
    <property type="molecule type" value="Genomic_DNA"/>
</dbReference>
<protein>
    <submittedName>
        <fullName evidence="2">Uncharacterized protein</fullName>
    </submittedName>
</protein>
<dbReference type="Proteomes" id="UP000824890">
    <property type="component" value="Unassembled WGS sequence"/>
</dbReference>
<keyword evidence="3" id="KW-1185">Reference proteome</keyword>
<proteinExistence type="predicted"/>
<sequence length="87" mass="9824">MLISSLSSKSDFEKSKLSLTSKSRSQEYELMSESFLSSKHTGSDQSLTCKSGLRIMSSSGVCVLSRRVEEFIQKVNTKWKLENILRV</sequence>
<accession>A0ABQ7XTC1</accession>
<evidence type="ECO:0000313" key="3">
    <source>
        <dbReference type="Proteomes" id="UP000824890"/>
    </source>
</evidence>
<evidence type="ECO:0000313" key="2">
    <source>
        <dbReference type="EMBL" id="KAH0859147.1"/>
    </source>
</evidence>
<comment type="caution">
    <text evidence="2">The sequence shown here is derived from an EMBL/GenBank/DDBJ whole genome shotgun (WGS) entry which is preliminary data.</text>
</comment>
<evidence type="ECO:0000256" key="1">
    <source>
        <dbReference type="SAM" id="MobiDB-lite"/>
    </source>
</evidence>
<feature type="region of interest" description="Disordered" evidence="1">
    <location>
        <begin position="1"/>
        <end position="25"/>
    </location>
</feature>